<evidence type="ECO:0000313" key="5">
    <source>
        <dbReference type="Proteomes" id="UP000231823"/>
    </source>
</evidence>
<dbReference type="OrthoDB" id="9775296at2"/>
<accession>A0A2K8SD48</accession>
<proteinExistence type="inferred from homology"/>
<reference evidence="4 5" key="1">
    <citation type="submission" date="2017-12" db="EMBL/GenBank/DDBJ databases">
        <title>Complete genome sequence of Spiroplasma floricola 23-6 (ATCC 29989).</title>
        <authorList>
            <person name="Tsai Y.-M."/>
            <person name="Wu P.-S."/>
            <person name="Lo W.-S."/>
            <person name="Kuo C.-H."/>
        </authorList>
    </citation>
    <scope>NUCLEOTIDE SEQUENCE [LARGE SCALE GENOMIC DNA]</scope>
    <source>
        <strain evidence="4 5">23-6</strain>
    </source>
</reference>
<dbReference type="FunFam" id="3.40.50.720:FF:000047">
    <property type="entry name" value="NADP-dependent L-serine/L-allo-threonine dehydrogenase"/>
    <property type="match status" value="1"/>
</dbReference>
<dbReference type="EMBL" id="CP025057">
    <property type="protein sequence ID" value="AUB31389.1"/>
    <property type="molecule type" value="Genomic_DNA"/>
</dbReference>
<organism evidence="4 5">
    <name type="scientific">Spiroplasma floricola 23-6</name>
    <dbReference type="NCBI Taxonomy" id="1336749"/>
    <lineage>
        <taxon>Bacteria</taxon>
        <taxon>Bacillati</taxon>
        <taxon>Mycoplasmatota</taxon>
        <taxon>Mollicutes</taxon>
        <taxon>Entomoplasmatales</taxon>
        <taxon>Spiroplasmataceae</taxon>
        <taxon>Spiroplasma</taxon>
    </lineage>
</organism>
<keyword evidence="2" id="KW-0560">Oxidoreductase</keyword>
<dbReference type="PANTHER" id="PTHR43115">
    <property type="entry name" value="DEHYDROGENASE/REDUCTASE SDR FAMILY MEMBER 11"/>
    <property type="match status" value="1"/>
</dbReference>
<gene>
    <name evidence="4" type="ORF">SFLOR_v1c03320</name>
</gene>
<evidence type="ECO:0000256" key="3">
    <source>
        <dbReference type="RuleBase" id="RU000363"/>
    </source>
</evidence>
<comment type="similarity">
    <text evidence="1 3">Belongs to the short-chain dehydrogenases/reductases (SDR) family.</text>
</comment>
<dbReference type="KEGG" id="sfz:SFLOR_v1c03320"/>
<dbReference type="GO" id="GO:0016616">
    <property type="term" value="F:oxidoreductase activity, acting on the CH-OH group of donors, NAD or NADP as acceptor"/>
    <property type="evidence" value="ECO:0007669"/>
    <property type="project" value="UniProtKB-ARBA"/>
</dbReference>
<dbReference type="SUPFAM" id="SSF51735">
    <property type="entry name" value="NAD(P)-binding Rossmann-fold domains"/>
    <property type="match status" value="1"/>
</dbReference>
<dbReference type="InterPro" id="IPR002347">
    <property type="entry name" value="SDR_fam"/>
</dbReference>
<evidence type="ECO:0000256" key="1">
    <source>
        <dbReference type="ARBA" id="ARBA00006484"/>
    </source>
</evidence>
<dbReference type="PRINTS" id="PR00080">
    <property type="entry name" value="SDRFAMILY"/>
</dbReference>
<dbReference type="AlphaFoldDB" id="A0A2K8SD48"/>
<sequence>MKKKLVVITGASSGIGKELAKLFIKDGYPVLLLARRVELLKEFESKNVIIAKVDVTNFDQFEKAVRKAEDKFGLTDLIINNAGVMYLDKIYNLDLKMQNEMFDINVKGVLNGMNIVINDMKNRNAGTIINVGSVAGRWTGDDRAIYNGSKFAIRAITEQSRKEMAKFNVRVLTIEPALVDTNLSTGTSNSEVIKSYQDWKQSLDKGLESSQVAEVILYMYKMPQEISLKEIVISSTKQSI</sequence>
<keyword evidence="5" id="KW-1185">Reference proteome</keyword>
<dbReference type="Proteomes" id="UP000231823">
    <property type="component" value="Chromosome"/>
</dbReference>
<dbReference type="Pfam" id="PF00106">
    <property type="entry name" value="adh_short"/>
    <property type="match status" value="1"/>
</dbReference>
<dbReference type="PRINTS" id="PR00081">
    <property type="entry name" value="GDHRDH"/>
</dbReference>
<dbReference type="PANTHER" id="PTHR43115:SF4">
    <property type="entry name" value="DEHYDROGENASE_REDUCTASE SDR FAMILY MEMBER 11"/>
    <property type="match status" value="1"/>
</dbReference>
<evidence type="ECO:0000313" key="4">
    <source>
        <dbReference type="EMBL" id="AUB31389.1"/>
    </source>
</evidence>
<protein>
    <submittedName>
        <fullName evidence="4">NAD(P)-dependent oxidoreductase</fullName>
    </submittedName>
</protein>
<dbReference type="RefSeq" id="WP_100916376.1">
    <property type="nucleotide sequence ID" value="NZ_CP025057.1"/>
</dbReference>
<dbReference type="InterPro" id="IPR036291">
    <property type="entry name" value="NAD(P)-bd_dom_sf"/>
</dbReference>
<evidence type="ECO:0000256" key="2">
    <source>
        <dbReference type="ARBA" id="ARBA00023002"/>
    </source>
</evidence>
<name>A0A2K8SD48_9MOLU</name>
<dbReference type="Gene3D" id="3.40.50.720">
    <property type="entry name" value="NAD(P)-binding Rossmann-like Domain"/>
    <property type="match status" value="1"/>
</dbReference>